<accession>A0ABQ5A289</accession>
<name>A0ABQ5A289_9ASTR</name>
<comment type="caution">
    <text evidence="1">The sequence shown here is derived from an EMBL/GenBank/DDBJ whole genome shotgun (WGS) entry which is preliminary data.</text>
</comment>
<keyword evidence="2" id="KW-1185">Reference proteome</keyword>
<gene>
    <name evidence="1" type="ORF">Tco_0803677</name>
</gene>
<protein>
    <submittedName>
        <fullName evidence="1">Uncharacterized protein</fullName>
    </submittedName>
</protein>
<proteinExistence type="predicted"/>
<dbReference type="Proteomes" id="UP001151760">
    <property type="component" value="Unassembled WGS sequence"/>
</dbReference>
<reference evidence="1" key="2">
    <citation type="submission" date="2022-01" db="EMBL/GenBank/DDBJ databases">
        <authorList>
            <person name="Yamashiro T."/>
            <person name="Shiraishi A."/>
            <person name="Satake H."/>
            <person name="Nakayama K."/>
        </authorList>
    </citation>
    <scope>NUCLEOTIDE SEQUENCE</scope>
</reference>
<organism evidence="1 2">
    <name type="scientific">Tanacetum coccineum</name>
    <dbReference type="NCBI Taxonomy" id="301880"/>
    <lineage>
        <taxon>Eukaryota</taxon>
        <taxon>Viridiplantae</taxon>
        <taxon>Streptophyta</taxon>
        <taxon>Embryophyta</taxon>
        <taxon>Tracheophyta</taxon>
        <taxon>Spermatophyta</taxon>
        <taxon>Magnoliopsida</taxon>
        <taxon>eudicotyledons</taxon>
        <taxon>Gunneridae</taxon>
        <taxon>Pentapetalae</taxon>
        <taxon>asterids</taxon>
        <taxon>campanulids</taxon>
        <taxon>Asterales</taxon>
        <taxon>Asteraceae</taxon>
        <taxon>Asteroideae</taxon>
        <taxon>Anthemideae</taxon>
        <taxon>Anthemidinae</taxon>
        <taxon>Tanacetum</taxon>
    </lineage>
</organism>
<evidence type="ECO:0000313" key="1">
    <source>
        <dbReference type="EMBL" id="GJS96709.1"/>
    </source>
</evidence>
<reference evidence="1" key="1">
    <citation type="journal article" date="2022" name="Int. J. Mol. Sci.">
        <title>Draft Genome of Tanacetum Coccineum: Genomic Comparison of Closely Related Tanacetum-Family Plants.</title>
        <authorList>
            <person name="Yamashiro T."/>
            <person name="Shiraishi A."/>
            <person name="Nakayama K."/>
            <person name="Satake H."/>
        </authorList>
    </citation>
    <scope>NUCLEOTIDE SEQUENCE</scope>
</reference>
<dbReference type="EMBL" id="BQNB010011907">
    <property type="protein sequence ID" value="GJS96709.1"/>
    <property type="molecule type" value="Genomic_DNA"/>
</dbReference>
<evidence type="ECO:0000313" key="2">
    <source>
        <dbReference type="Proteomes" id="UP001151760"/>
    </source>
</evidence>
<sequence>MTFTEFNRLSGMDDDLFTYEVRIPGLSYPPHGKQQCDDPEYCNDLDIYEPRICYDKNKGIYAEAKQFNEYIEIKKQWMTHGIDADMEYDPSDVDFVEWIASKFSNHSTMDWYTKNALWMYWIIGDDEEVLTDKELYDLEGTHVNAYDEVTEIFRIETNIFDFETPLCNALNEFNYLLKIDTNLLTRDIPGFKTYDEYKNAWIYEWDKDVPWVPEEPWSKNRVPYEIIDHFCVPLHEDDDIKSEALMKMEES</sequence>